<comment type="similarity">
    <text evidence="1">Belongs to the SPIN/STSY family.</text>
</comment>
<dbReference type="Pfam" id="PF02513">
    <property type="entry name" value="Spin-Ssty"/>
    <property type="match status" value="3"/>
</dbReference>
<accession>A0AAW0GXP8</accession>
<reference evidence="2 3" key="1">
    <citation type="journal article" date="2023" name="bioRxiv">
        <title>Conserved and derived expression patterns and positive selection on dental genes reveal complex evolutionary context of ever-growing rodent molars.</title>
        <authorList>
            <person name="Calamari Z.T."/>
            <person name="Song A."/>
            <person name="Cohen E."/>
            <person name="Akter M."/>
            <person name="Roy R.D."/>
            <person name="Hallikas O."/>
            <person name="Christensen M.M."/>
            <person name="Li P."/>
            <person name="Marangoni P."/>
            <person name="Jernvall J."/>
            <person name="Klein O.D."/>
        </authorList>
    </citation>
    <scope>NUCLEOTIDE SEQUENCE [LARGE SCALE GENOMIC DNA]</scope>
    <source>
        <strain evidence="2">V071</strain>
    </source>
</reference>
<comment type="caution">
    <text evidence="2">The sequence shown here is derived from an EMBL/GenBank/DDBJ whole genome shotgun (WGS) entry which is preliminary data.</text>
</comment>
<dbReference type="FunFam" id="2.80.10.70:FF:000001">
    <property type="entry name" value="Spindlin 1"/>
    <property type="match status" value="1"/>
</dbReference>
<dbReference type="PANTHER" id="PTHR10405">
    <property type="entry name" value="SPINDLIN"/>
    <property type="match status" value="1"/>
</dbReference>
<name>A0AAW0GXP8_MYOGA</name>
<dbReference type="Gene3D" id="2.80.10.70">
    <property type="entry name" value="Spindlin/Ssty"/>
    <property type="match status" value="2"/>
</dbReference>
<gene>
    <name evidence="2" type="ORF">U0070_011050</name>
</gene>
<dbReference type="InterPro" id="IPR042567">
    <property type="entry name" value="SPIN/Ssty_sf"/>
</dbReference>
<dbReference type="Proteomes" id="UP001488838">
    <property type="component" value="Unassembled WGS sequence"/>
</dbReference>
<protein>
    <submittedName>
        <fullName evidence="2">Uncharacterized protein</fullName>
    </submittedName>
</protein>
<evidence type="ECO:0000256" key="1">
    <source>
        <dbReference type="ARBA" id="ARBA00009467"/>
    </source>
</evidence>
<dbReference type="AlphaFoldDB" id="A0AAW0GXP8"/>
<proteinExistence type="inferred from homology"/>
<keyword evidence="3" id="KW-1185">Reference proteome</keyword>
<evidence type="ECO:0000313" key="2">
    <source>
        <dbReference type="EMBL" id="KAK7795298.1"/>
    </source>
</evidence>
<organism evidence="2 3">
    <name type="scientific">Myodes glareolus</name>
    <name type="common">Bank vole</name>
    <name type="synonym">Clethrionomys glareolus</name>
    <dbReference type="NCBI Taxonomy" id="447135"/>
    <lineage>
        <taxon>Eukaryota</taxon>
        <taxon>Metazoa</taxon>
        <taxon>Chordata</taxon>
        <taxon>Craniata</taxon>
        <taxon>Vertebrata</taxon>
        <taxon>Euteleostomi</taxon>
        <taxon>Mammalia</taxon>
        <taxon>Eutheria</taxon>
        <taxon>Euarchontoglires</taxon>
        <taxon>Glires</taxon>
        <taxon>Rodentia</taxon>
        <taxon>Myomorpha</taxon>
        <taxon>Muroidea</taxon>
        <taxon>Cricetidae</taxon>
        <taxon>Arvicolinae</taxon>
        <taxon>Myodes</taxon>
    </lineage>
</organism>
<dbReference type="GO" id="GO:0007276">
    <property type="term" value="P:gamete generation"/>
    <property type="evidence" value="ECO:0007669"/>
    <property type="project" value="InterPro"/>
</dbReference>
<sequence length="310" mass="35999">MKPKHRTIATRQWTRSAVANRTRSKDMMKMPLSMRGWPTLQKRDGSPVKKQKLFRPFQTMENIVGHRISHGWKEGNEPVTQWDAIILDQLPTNPSVYLLKYDRIDCVYGLELHNDERILNLRILPNKVSLTQVTNTHFANIIVGKAVTHIFEGTNGSKDEWRGMVLEEVPIMKTWFYTTYKKDPVLYLYDLLKDYREGNLHIISGSMDESSGVASDEVPTITTMFYISNKKDTVLYLYHHLDDYTLGNLHIMPECPPEEEAGTDVLIGKCVKYNKRDRTQNTGKIVYKVPTKSSVYFIKFDNDSHIYVYD</sequence>
<evidence type="ECO:0000313" key="3">
    <source>
        <dbReference type="Proteomes" id="UP001488838"/>
    </source>
</evidence>
<dbReference type="EMBL" id="JBBHLL010002709">
    <property type="protein sequence ID" value="KAK7795298.1"/>
    <property type="molecule type" value="Genomic_DNA"/>
</dbReference>
<dbReference type="InterPro" id="IPR003671">
    <property type="entry name" value="SPIN/Ssty"/>
</dbReference>
<feature type="non-terminal residue" evidence="2">
    <location>
        <position position="310"/>
    </location>
</feature>